<feature type="compositionally biased region" description="Basic residues" evidence="1">
    <location>
        <begin position="87"/>
        <end position="98"/>
    </location>
</feature>
<protein>
    <submittedName>
        <fullName evidence="2">Uncharacterized protein</fullName>
    </submittedName>
</protein>
<feature type="compositionally biased region" description="Low complexity" evidence="1">
    <location>
        <begin position="67"/>
        <end position="78"/>
    </location>
</feature>
<feature type="compositionally biased region" description="Polar residues" evidence="1">
    <location>
        <begin position="23"/>
        <end position="34"/>
    </location>
</feature>
<feature type="region of interest" description="Disordered" evidence="1">
    <location>
        <begin position="47"/>
        <end position="237"/>
    </location>
</feature>
<organism evidence="2 3">
    <name type="scientific">Lineolata rhizophorae</name>
    <dbReference type="NCBI Taxonomy" id="578093"/>
    <lineage>
        <taxon>Eukaryota</taxon>
        <taxon>Fungi</taxon>
        <taxon>Dikarya</taxon>
        <taxon>Ascomycota</taxon>
        <taxon>Pezizomycotina</taxon>
        <taxon>Dothideomycetes</taxon>
        <taxon>Dothideomycetes incertae sedis</taxon>
        <taxon>Lineolatales</taxon>
        <taxon>Lineolataceae</taxon>
        <taxon>Lineolata</taxon>
    </lineage>
</organism>
<feature type="compositionally biased region" description="Basic and acidic residues" evidence="1">
    <location>
        <begin position="140"/>
        <end position="162"/>
    </location>
</feature>
<evidence type="ECO:0000313" key="3">
    <source>
        <dbReference type="Proteomes" id="UP000799766"/>
    </source>
</evidence>
<sequence length="237" mass="26095">MSCNCSFCRLGRHRRARQGLRVAQSTSGAPQENPTRLADVTRRRAGLAGVAGQPRNATVRATAPEPGTHGSGSNNNTNCPVEGNERTRRRGREKRRKGSGNEDCRRQGRRRREADGRSKRRTRGREQVRGSSGGSQVGARPEKKYDDAEQQRQRGSNDDLRATGRTHTTRPLRPLRRAGLVRSRLANSPAASRRRPLLRPAGTARRLGCETSFSASRSRNVHSSGSDVSVLRGASER</sequence>
<evidence type="ECO:0000313" key="2">
    <source>
        <dbReference type="EMBL" id="KAF2459817.1"/>
    </source>
</evidence>
<feature type="region of interest" description="Disordered" evidence="1">
    <location>
        <begin position="19"/>
        <end position="38"/>
    </location>
</feature>
<gene>
    <name evidence="2" type="ORF">BDY21DRAFT_178535</name>
</gene>
<accession>A0A6A6P7P2</accession>
<feature type="compositionally biased region" description="Basic and acidic residues" evidence="1">
    <location>
        <begin position="99"/>
        <end position="117"/>
    </location>
</feature>
<evidence type="ECO:0000256" key="1">
    <source>
        <dbReference type="SAM" id="MobiDB-lite"/>
    </source>
</evidence>
<feature type="compositionally biased region" description="Basic residues" evidence="1">
    <location>
        <begin position="167"/>
        <end position="176"/>
    </location>
</feature>
<reference evidence="2" key="1">
    <citation type="journal article" date="2020" name="Stud. Mycol.">
        <title>101 Dothideomycetes genomes: a test case for predicting lifestyles and emergence of pathogens.</title>
        <authorList>
            <person name="Haridas S."/>
            <person name="Albert R."/>
            <person name="Binder M."/>
            <person name="Bloem J."/>
            <person name="Labutti K."/>
            <person name="Salamov A."/>
            <person name="Andreopoulos B."/>
            <person name="Baker S."/>
            <person name="Barry K."/>
            <person name="Bills G."/>
            <person name="Bluhm B."/>
            <person name="Cannon C."/>
            <person name="Castanera R."/>
            <person name="Culley D."/>
            <person name="Daum C."/>
            <person name="Ezra D."/>
            <person name="Gonzalez J."/>
            <person name="Henrissat B."/>
            <person name="Kuo A."/>
            <person name="Liang C."/>
            <person name="Lipzen A."/>
            <person name="Lutzoni F."/>
            <person name="Magnuson J."/>
            <person name="Mondo S."/>
            <person name="Nolan M."/>
            <person name="Ohm R."/>
            <person name="Pangilinan J."/>
            <person name="Park H.-J."/>
            <person name="Ramirez L."/>
            <person name="Alfaro M."/>
            <person name="Sun H."/>
            <person name="Tritt A."/>
            <person name="Yoshinaga Y."/>
            <person name="Zwiers L.-H."/>
            <person name="Turgeon B."/>
            <person name="Goodwin S."/>
            <person name="Spatafora J."/>
            <person name="Crous P."/>
            <person name="Grigoriev I."/>
        </authorList>
    </citation>
    <scope>NUCLEOTIDE SEQUENCE</scope>
    <source>
        <strain evidence="2">ATCC 16933</strain>
    </source>
</reference>
<dbReference type="EMBL" id="MU001674">
    <property type="protein sequence ID" value="KAF2459817.1"/>
    <property type="molecule type" value="Genomic_DNA"/>
</dbReference>
<dbReference type="AlphaFoldDB" id="A0A6A6P7P2"/>
<name>A0A6A6P7P2_9PEZI</name>
<feature type="compositionally biased region" description="Polar residues" evidence="1">
    <location>
        <begin position="211"/>
        <end position="227"/>
    </location>
</feature>
<keyword evidence="3" id="KW-1185">Reference proteome</keyword>
<dbReference type="Proteomes" id="UP000799766">
    <property type="component" value="Unassembled WGS sequence"/>
</dbReference>
<proteinExistence type="predicted"/>